<feature type="region of interest" description="Disordered" evidence="2">
    <location>
        <begin position="1267"/>
        <end position="1288"/>
    </location>
</feature>
<feature type="region of interest" description="Disordered" evidence="2">
    <location>
        <begin position="1374"/>
        <end position="1417"/>
    </location>
</feature>
<evidence type="ECO:0000256" key="2">
    <source>
        <dbReference type="SAM" id="MobiDB-lite"/>
    </source>
</evidence>
<feature type="compositionally biased region" description="Basic and acidic residues" evidence="2">
    <location>
        <begin position="1406"/>
        <end position="1417"/>
    </location>
</feature>
<keyword evidence="4" id="KW-1185">Reference proteome</keyword>
<protein>
    <submittedName>
        <fullName evidence="3">Uncharacterized protein</fullName>
    </submittedName>
</protein>
<feature type="region of interest" description="Disordered" evidence="2">
    <location>
        <begin position="735"/>
        <end position="759"/>
    </location>
</feature>
<accession>A0A1G6JZX8</accession>
<feature type="coiled-coil region" evidence="1">
    <location>
        <begin position="205"/>
        <end position="232"/>
    </location>
</feature>
<gene>
    <name evidence="3" type="ORF">SAMN05192589_101526</name>
</gene>
<evidence type="ECO:0000256" key="1">
    <source>
        <dbReference type="SAM" id="Coils"/>
    </source>
</evidence>
<feature type="compositionally biased region" description="Low complexity" evidence="2">
    <location>
        <begin position="741"/>
        <end position="751"/>
    </location>
</feature>
<organism evidence="3 4">
    <name type="scientific">Paracidovorax valerianellae</name>
    <dbReference type="NCBI Taxonomy" id="187868"/>
    <lineage>
        <taxon>Bacteria</taxon>
        <taxon>Pseudomonadati</taxon>
        <taxon>Pseudomonadota</taxon>
        <taxon>Betaproteobacteria</taxon>
        <taxon>Burkholderiales</taxon>
        <taxon>Comamonadaceae</taxon>
        <taxon>Paracidovorax</taxon>
    </lineage>
</organism>
<reference evidence="3 4" key="1">
    <citation type="submission" date="2016-10" db="EMBL/GenBank/DDBJ databases">
        <authorList>
            <person name="de Groot N.N."/>
        </authorList>
    </citation>
    <scope>NUCLEOTIDE SEQUENCE [LARGE SCALE GENOMIC DNA]</scope>
    <source>
        <strain evidence="3 4">DSM 16619</strain>
    </source>
</reference>
<sequence>MPKFSVRPSNTSVGLPGNSTSTAHAGKPANHKQAHHKLHQLDPRAAQHALLSPLFDAARAAREYLAKPLTTADADAAMAPRKPKSVLGRLANKVGTCFGVARGDPVRSEELLRYQNTKEDRTHIPLRSRGKWESLEPVLTGQLKAAENLRLAKIAVDKAISMERLVEHHQDRLTDEALLRSQRAGHLQATARQLTREGQSIAIWRAALQEQQESAQQNLQATRQRLDKALALQAKNHEAGGSSAALDGMAEHIEALTALQRTQAGKHAELVQRSQDTRAALESTERQAHAAARELLQYESGAFDLQSLKPALAQRRKEAEQQLEHAQRRDRIATEALQKAYADIIDLQLRRLPGFEVFRSSPAIGELRQALAAWVKDIDAARHGAEAIVPASALTMAIKALADTSGGDATVALQTLKALRSQTWGTLLPDPAAGPGATPLDAATQRTVDLLARVPRGTQVLGHLLAPGADGGPDHTRRHTARLALQAEATARSATGPELRDWLAGASRAARKALHSADPAKALAACTPDERSAYHALRNNYQSNAEGSAYDRANQHLQKIADWLHDIDHTADRSVEKSQRGQKINPLRSLPQALAVGSATALPTPRRRAEEELENAADHLTQYLMAARATRPPDEVPSEAELAWTAVADKVRWAPEGTERATMVLDAPMLDAIQAQCAQRQRDRAREIGRRAGDPVPASESPAMRSAWDRLRAEPHTGVQALALLQRALLNEPMGATEPETASATSSSSTSMPTDAQRAQAQRKAFHVSTAKALRLLYDGDPSHVTNGRALFDLLRDVAEHLEWRDRLRMMGQKTYGLNLGPLSAAAAIASAIGVGVKLIGSAQHNEDRTLELYRGRTGTYLQISSQSTNQVQAGAGVNTGYAVPLGTDQASFGVTGGGDWRWRGERGVENGVQVRIPRLSKGREPELDAQFADALEHLIDMAAPPGDGQPARKDWMRELLAEHPELSIGLIDNAERSSSGTETNVSASVGLRVGEVAGRGRRAGAAASVGVKARQDNGQTRTTVAGYMTTIYRDATAQMKVEVSGRGTLGVQFAESIENDPKNGPTQKASASLGLLDAGYSRELVSKAVTHFCTLFVFDDEIDPTRSDRATDVSEFDVFQQIVRDEWDSWSSYGVGKLGTAVDDDLKHAASELQLEHFMEQTRAFAQGNGLAAMFADKSMKVPAAPALDTLRALARLDGEAASAEFMKACTGYDAAAAEFDAAGMDMRSVRADLAKARKALEAGDADAASEHLGHAAARLERKVIGKTGRSPSQARRRDDGVEHMRQAAKCKERAVARLQEAQISQTGFDDLVVKDELWEPTLLLLREKAKVLRERGLDFFLKRQNNRGAEAMRTVAQWILYEPVLRSEPGQRIEPAGHWKAAPGAPNDGRLDSVPEGDEENRDGEDSGEMRPARD</sequence>
<dbReference type="STRING" id="187868.SAMN05192589_101526"/>
<feature type="compositionally biased region" description="Basic and acidic residues" evidence="2">
    <location>
        <begin position="1277"/>
        <end position="1288"/>
    </location>
</feature>
<keyword evidence="1" id="KW-0175">Coiled coil</keyword>
<dbReference type="NCBIfam" id="NF041378">
    <property type="entry name" value="XopZ"/>
    <property type="match status" value="1"/>
</dbReference>
<evidence type="ECO:0000313" key="3">
    <source>
        <dbReference type="EMBL" id="SDC24342.1"/>
    </source>
</evidence>
<feature type="region of interest" description="Disordered" evidence="2">
    <location>
        <begin position="1"/>
        <end position="37"/>
    </location>
</feature>
<feature type="coiled-coil region" evidence="1">
    <location>
        <begin position="309"/>
        <end position="336"/>
    </location>
</feature>
<evidence type="ECO:0000313" key="4">
    <source>
        <dbReference type="Proteomes" id="UP000198781"/>
    </source>
</evidence>
<proteinExistence type="predicted"/>
<dbReference type="RefSeq" id="WP_092739941.1">
    <property type="nucleotide sequence ID" value="NZ_FMZC01000001.1"/>
</dbReference>
<dbReference type="EMBL" id="FMZC01000001">
    <property type="protein sequence ID" value="SDC24342.1"/>
    <property type="molecule type" value="Genomic_DNA"/>
</dbReference>
<dbReference type="Proteomes" id="UP000198781">
    <property type="component" value="Unassembled WGS sequence"/>
</dbReference>
<name>A0A1G6JZX8_9BURK</name>
<feature type="compositionally biased region" description="Polar residues" evidence="2">
    <location>
        <begin position="7"/>
        <end position="23"/>
    </location>
</feature>